<dbReference type="OrthoDB" id="3401467at2"/>
<name>A0A3A9WWH6_9ACTN</name>
<protein>
    <submittedName>
        <fullName evidence="2">Uncharacterized protein</fullName>
    </submittedName>
</protein>
<proteinExistence type="predicted"/>
<dbReference type="Proteomes" id="UP000275024">
    <property type="component" value="Unassembled WGS sequence"/>
</dbReference>
<gene>
    <name evidence="3" type="ORF">D7318_10015</name>
    <name evidence="2" type="ORF">D7319_08840</name>
</gene>
<feature type="region of interest" description="Disordered" evidence="1">
    <location>
        <begin position="1"/>
        <end position="75"/>
    </location>
</feature>
<dbReference type="RefSeq" id="WP_120696551.1">
    <property type="nucleotide sequence ID" value="NZ_RBDX01000005.1"/>
</dbReference>
<organism evidence="2 5">
    <name type="scientific">Streptomyces radicis</name>
    <dbReference type="NCBI Taxonomy" id="1750517"/>
    <lineage>
        <taxon>Bacteria</taxon>
        <taxon>Bacillati</taxon>
        <taxon>Actinomycetota</taxon>
        <taxon>Actinomycetes</taxon>
        <taxon>Kitasatosporales</taxon>
        <taxon>Streptomycetaceae</taxon>
        <taxon>Streptomyces</taxon>
    </lineage>
</organism>
<dbReference type="EMBL" id="RBDX01000005">
    <property type="protein sequence ID" value="RKN10527.1"/>
    <property type="molecule type" value="Genomic_DNA"/>
</dbReference>
<dbReference type="Proteomes" id="UP000268652">
    <property type="component" value="Unassembled WGS sequence"/>
</dbReference>
<dbReference type="AlphaFoldDB" id="A0A3A9WWH6"/>
<evidence type="ECO:0000313" key="5">
    <source>
        <dbReference type="Proteomes" id="UP000275024"/>
    </source>
</evidence>
<dbReference type="EMBL" id="RBDY01000005">
    <property type="protein sequence ID" value="RKN24786.1"/>
    <property type="molecule type" value="Genomic_DNA"/>
</dbReference>
<sequence>MPEPGSKKYDIHRAHGRKAAEDQGVPDRHANAEAKKSLEEDPKWRPSGPRTERGRGPLSERAEREAFRDLRPETD</sequence>
<reference evidence="4 5" key="1">
    <citation type="submission" date="2018-09" db="EMBL/GenBank/DDBJ databases">
        <title>Streptomyces sp. nov. DS1-2, an endophytic actinomycete isolated from roots of Dendrobium scabrilingue.</title>
        <authorList>
            <person name="Kuncharoen N."/>
            <person name="Kudo T."/>
            <person name="Ohkuma M."/>
            <person name="Yuki M."/>
            <person name="Tanasupawat S."/>
        </authorList>
    </citation>
    <scope>NUCLEOTIDE SEQUENCE [LARGE SCALE GENOMIC DNA]</scope>
    <source>
        <strain evidence="2 5">AZ1-7</strain>
        <strain evidence="3 4">DS1-2</strain>
    </source>
</reference>
<comment type="caution">
    <text evidence="2">The sequence shown here is derived from an EMBL/GenBank/DDBJ whole genome shotgun (WGS) entry which is preliminary data.</text>
</comment>
<evidence type="ECO:0000313" key="3">
    <source>
        <dbReference type="EMBL" id="RKN24786.1"/>
    </source>
</evidence>
<accession>A0A3A9WWH6</accession>
<evidence type="ECO:0000313" key="4">
    <source>
        <dbReference type="Proteomes" id="UP000268652"/>
    </source>
</evidence>
<keyword evidence="4" id="KW-1185">Reference proteome</keyword>
<evidence type="ECO:0000256" key="1">
    <source>
        <dbReference type="SAM" id="MobiDB-lite"/>
    </source>
</evidence>
<evidence type="ECO:0000313" key="2">
    <source>
        <dbReference type="EMBL" id="RKN10527.1"/>
    </source>
</evidence>